<dbReference type="EMBL" id="WOFV02000039">
    <property type="protein sequence ID" value="NAS18648.1"/>
    <property type="molecule type" value="Genomic_DNA"/>
</dbReference>
<organism evidence="1 2">
    <name type="scientific">Clostridium butyricum</name>
    <dbReference type="NCBI Taxonomy" id="1492"/>
    <lineage>
        <taxon>Bacteria</taxon>
        <taxon>Bacillati</taxon>
        <taxon>Bacillota</taxon>
        <taxon>Clostridia</taxon>
        <taxon>Eubacteriales</taxon>
        <taxon>Clostridiaceae</taxon>
        <taxon>Clostridium</taxon>
    </lineage>
</organism>
<sequence>MNNNINHIQAPDQIALANIYAFTDEESEVISNSNNKQRQKTNIKDVLVKDILREAHLFIDDRKEAHAIIPVGAHKEILAVRGEDFSSWIIKKVWDTYGKTISTMAVKDIVNSIEAHAKFGGIQYKLNLRVAGDDKSIYYDLVNRNWEIVEIDASGIE</sequence>
<accession>A0A6L9EQ27</accession>
<reference evidence="1 2" key="1">
    <citation type="submission" date="2020-01" db="EMBL/GenBank/DDBJ databases">
        <title>Genome sequence of a 1,3-propanediol producer, Clostridium butyricum S3.</title>
        <authorList>
            <person name="Zhou J."/>
        </authorList>
    </citation>
    <scope>NUCLEOTIDE SEQUENCE [LARGE SCALE GENOMIC DNA]</scope>
    <source>
        <strain evidence="1 2">S3</strain>
    </source>
</reference>
<protein>
    <submittedName>
        <fullName evidence="1">Uncharacterized protein</fullName>
    </submittedName>
</protein>
<evidence type="ECO:0000313" key="1">
    <source>
        <dbReference type="EMBL" id="NAS18648.1"/>
    </source>
</evidence>
<name>A0A6L9EQ27_CLOBU</name>
<dbReference type="AlphaFoldDB" id="A0A6L9EQ27"/>
<comment type="caution">
    <text evidence="1">The sequence shown here is derived from an EMBL/GenBank/DDBJ whole genome shotgun (WGS) entry which is preliminary data.</text>
</comment>
<proteinExistence type="predicted"/>
<gene>
    <name evidence="1" type="ORF">GND98_012410</name>
</gene>
<evidence type="ECO:0000313" key="2">
    <source>
        <dbReference type="Proteomes" id="UP000474042"/>
    </source>
</evidence>
<dbReference type="Proteomes" id="UP000474042">
    <property type="component" value="Unassembled WGS sequence"/>
</dbReference>